<sequence length="813" mass="84540">MTMALSKYDILKKRYSNFTDDDGDAQARQIAAHLNFEQEFLLDTGPFRAVEMAVEIQIERKRVAEAMRARDALVDRLADAYMLLRRHSDVIEYLQEERKASQQEKVTLPTALSGRTSPAALPADSAPFLDPKAHIAALEATVDDLRDLVRYLKMHELTEEKAVCHDPPPHYEEGVVTVSTAVQTEQSASDSVVLADAVKAGDERAKIQAENTPPFLKHVQHEPPPVENIVELINARNDLLYGIPLPDSSPDMTLDPILLPPQVTLHEFLNGAPVPLRNTLANYRILQSVTTSWCPEREEHGFMYTPLFRCCTNPRTVTAHRWNAVDVIGRMAKPTECFYNNEGTWYYAGSYRAFMIDVVSTKEWESLSNETTSALIKETLAARKNCTPQTTYETGQLYAAGALKLACVGLQCVGFNQEVYHSVSELSAKLLQSAAAVAAAAVSAAAACASSRPLSVPSPIVATTALATRSGNISPAVGTPAMGTCKATNLLSSSSSPSPNKAGAPGSTNTTPTGVKTAGTLSGLSTPGSKPSYATISHPLPPKYVQAAAGGGSPGGNVHSHFPLLSKQRTGVFNGSPTLAVGGILSSPGSAPVSGPSAGFGNVPGLGGGIGTSPGSTGMLGTSLGWTGALSYTPGSNGTPPMATTSIGTSGSCSSPSGLNGSGRNFKASGAGSPLNSGCGTPNRVTDSSSLLHPGQTCLNRITTDGVSDAKLVHNPLSNPLVSAGGLGNGSGRMLGRGSSGGTSYAWNATAGLQVKVEGLWAVRAEIRGGGGIFEGGKGLEGGEPVGNGTARDALGFGSIGSIGSGRIKGGDN</sequence>
<feature type="compositionally biased region" description="Polar residues" evidence="1">
    <location>
        <begin position="506"/>
        <end position="535"/>
    </location>
</feature>
<evidence type="ECO:0000259" key="2">
    <source>
        <dbReference type="Pfam" id="PF20411"/>
    </source>
</evidence>
<keyword evidence="4" id="KW-1185">Reference proteome</keyword>
<dbReference type="AlphaFoldDB" id="A0A5C3KIY9"/>
<feature type="compositionally biased region" description="Low complexity" evidence="1">
    <location>
        <begin position="489"/>
        <end position="500"/>
    </location>
</feature>
<protein>
    <recommendedName>
        <fullName evidence="2">DUF6697 domain-containing protein</fullName>
    </recommendedName>
</protein>
<evidence type="ECO:0000313" key="3">
    <source>
        <dbReference type="EMBL" id="TFK20120.1"/>
    </source>
</evidence>
<feature type="compositionally biased region" description="Low complexity" evidence="1">
    <location>
        <begin position="646"/>
        <end position="663"/>
    </location>
</feature>
<dbReference type="Proteomes" id="UP000307440">
    <property type="component" value="Unassembled WGS sequence"/>
</dbReference>
<feature type="domain" description="DUF6697" evidence="2">
    <location>
        <begin position="278"/>
        <end position="424"/>
    </location>
</feature>
<dbReference type="EMBL" id="ML210311">
    <property type="protein sequence ID" value="TFK20120.1"/>
    <property type="molecule type" value="Genomic_DNA"/>
</dbReference>
<evidence type="ECO:0000313" key="4">
    <source>
        <dbReference type="Proteomes" id="UP000307440"/>
    </source>
</evidence>
<name>A0A5C3KIY9_COPMA</name>
<accession>A0A5C3KIY9</accession>
<feature type="region of interest" description="Disordered" evidence="1">
    <location>
        <begin position="488"/>
        <end position="537"/>
    </location>
</feature>
<proteinExistence type="predicted"/>
<dbReference type="InterPro" id="IPR046520">
    <property type="entry name" value="DUF6697"/>
</dbReference>
<dbReference type="Pfam" id="PF20411">
    <property type="entry name" value="DUF6697"/>
    <property type="match status" value="1"/>
</dbReference>
<organism evidence="3 4">
    <name type="scientific">Coprinopsis marcescibilis</name>
    <name type="common">Agaric fungus</name>
    <name type="synonym">Psathyrella marcescibilis</name>
    <dbReference type="NCBI Taxonomy" id="230819"/>
    <lineage>
        <taxon>Eukaryota</taxon>
        <taxon>Fungi</taxon>
        <taxon>Dikarya</taxon>
        <taxon>Basidiomycota</taxon>
        <taxon>Agaricomycotina</taxon>
        <taxon>Agaricomycetes</taxon>
        <taxon>Agaricomycetidae</taxon>
        <taxon>Agaricales</taxon>
        <taxon>Agaricineae</taxon>
        <taxon>Psathyrellaceae</taxon>
        <taxon>Coprinopsis</taxon>
    </lineage>
</organism>
<reference evidence="3 4" key="1">
    <citation type="journal article" date="2019" name="Nat. Ecol. Evol.">
        <title>Megaphylogeny resolves global patterns of mushroom evolution.</title>
        <authorList>
            <person name="Varga T."/>
            <person name="Krizsan K."/>
            <person name="Foldi C."/>
            <person name="Dima B."/>
            <person name="Sanchez-Garcia M."/>
            <person name="Sanchez-Ramirez S."/>
            <person name="Szollosi G.J."/>
            <person name="Szarkandi J.G."/>
            <person name="Papp V."/>
            <person name="Albert L."/>
            <person name="Andreopoulos W."/>
            <person name="Angelini C."/>
            <person name="Antonin V."/>
            <person name="Barry K.W."/>
            <person name="Bougher N.L."/>
            <person name="Buchanan P."/>
            <person name="Buyck B."/>
            <person name="Bense V."/>
            <person name="Catcheside P."/>
            <person name="Chovatia M."/>
            <person name="Cooper J."/>
            <person name="Damon W."/>
            <person name="Desjardin D."/>
            <person name="Finy P."/>
            <person name="Geml J."/>
            <person name="Haridas S."/>
            <person name="Hughes K."/>
            <person name="Justo A."/>
            <person name="Karasinski D."/>
            <person name="Kautmanova I."/>
            <person name="Kiss B."/>
            <person name="Kocsube S."/>
            <person name="Kotiranta H."/>
            <person name="LaButti K.M."/>
            <person name="Lechner B.E."/>
            <person name="Liimatainen K."/>
            <person name="Lipzen A."/>
            <person name="Lukacs Z."/>
            <person name="Mihaltcheva S."/>
            <person name="Morgado L.N."/>
            <person name="Niskanen T."/>
            <person name="Noordeloos M.E."/>
            <person name="Ohm R.A."/>
            <person name="Ortiz-Santana B."/>
            <person name="Ovrebo C."/>
            <person name="Racz N."/>
            <person name="Riley R."/>
            <person name="Savchenko A."/>
            <person name="Shiryaev A."/>
            <person name="Soop K."/>
            <person name="Spirin V."/>
            <person name="Szebenyi C."/>
            <person name="Tomsovsky M."/>
            <person name="Tulloss R.E."/>
            <person name="Uehling J."/>
            <person name="Grigoriev I.V."/>
            <person name="Vagvolgyi C."/>
            <person name="Papp T."/>
            <person name="Martin F.M."/>
            <person name="Miettinen O."/>
            <person name="Hibbett D.S."/>
            <person name="Nagy L.G."/>
        </authorList>
    </citation>
    <scope>NUCLEOTIDE SEQUENCE [LARGE SCALE GENOMIC DNA]</scope>
    <source>
        <strain evidence="3 4">CBS 121175</strain>
    </source>
</reference>
<dbReference type="OrthoDB" id="3219211at2759"/>
<feature type="region of interest" description="Disordered" evidence="1">
    <location>
        <begin position="646"/>
        <end position="668"/>
    </location>
</feature>
<evidence type="ECO:0000256" key="1">
    <source>
        <dbReference type="SAM" id="MobiDB-lite"/>
    </source>
</evidence>
<gene>
    <name evidence="3" type="ORF">FA15DRAFT_625850</name>
</gene>